<evidence type="ECO:0000313" key="2">
    <source>
        <dbReference type="EMBL" id="MXU87369.1"/>
    </source>
</evidence>
<keyword evidence="1" id="KW-0732">Signal</keyword>
<proteinExistence type="predicted"/>
<evidence type="ECO:0000256" key="1">
    <source>
        <dbReference type="SAM" id="SignalP"/>
    </source>
</evidence>
<reference evidence="2" key="1">
    <citation type="submission" date="2019-12" db="EMBL/GenBank/DDBJ databases">
        <title>An insight into the sialome of adult female Ixodes ricinus ticks feeding for 6 days.</title>
        <authorList>
            <person name="Perner J."/>
            <person name="Ribeiro J.M.C."/>
        </authorList>
    </citation>
    <scope>NUCLEOTIDE SEQUENCE</scope>
    <source>
        <strain evidence="2">Semi-engorged</strain>
        <tissue evidence="2">Salivary glands</tissue>
    </source>
</reference>
<organism evidence="2">
    <name type="scientific">Ixodes ricinus</name>
    <name type="common">Common tick</name>
    <name type="synonym">Acarus ricinus</name>
    <dbReference type="NCBI Taxonomy" id="34613"/>
    <lineage>
        <taxon>Eukaryota</taxon>
        <taxon>Metazoa</taxon>
        <taxon>Ecdysozoa</taxon>
        <taxon>Arthropoda</taxon>
        <taxon>Chelicerata</taxon>
        <taxon>Arachnida</taxon>
        <taxon>Acari</taxon>
        <taxon>Parasitiformes</taxon>
        <taxon>Ixodida</taxon>
        <taxon>Ixodoidea</taxon>
        <taxon>Ixodidae</taxon>
        <taxon>Ixodinae</taxon>
        <taxon>Ixodes</taxon>
    </lineage>
</organism>
<sequence length="96" mass="10491">MSHTHTASVLLVNVLFPFSLSLSFVCLQGVQCGNCPAVRLTEKICFVFCAWKALADWSSIPFSFPFLLSGWNLAARGRDSSLAGQRRLLSSVIGQI</sequence>
<protein>
    <submittedName>
        <fullName evidence="2">Putative secreted protein</fullName>
    </submittedName>
</protein>
<name>A0A6B0U4G3_IXORI</name>
<feature type="chain" id="PRO_5025457310" evidence="1">
    <location>
        <begin position="33"/>
        <end position="96"/>
    </location>
</feature>
<feature type="signal peptide" evidence="1">
    <location>
        <begin position="1"/>
        <end position="32"/>
    </location>
</feature>
<accession>A0A6B0U4G3</accession>
<dbReference type="AlphaFoldDB" id="A0A6B0U4G3"/>
<dbReference type="EMBL" id="GIFC01005286">
    <property type="protein sequence ID" value="MXU87369.1"/>
    <property type="molecule type" value="Transcribed_RNA"/>
</dbReference>